<feature type="domain" description="TonB-dependent receptor-like beta-barrel" evidence="14">
    <location>
        <begin position="234"/>
        <end position="737"/>
    </location>
</feature>
<evidence type="ECO:0000313" key="17">
    <source>
        <dbReference type="Proteomes" id="UP000829517"/>
    </source>
</evidence>
<dbReference type="InterPro" id="IPR036942">
    <property type="entry name" value="Beta-barrel_TonB_sf"/>
</dbReference>
<feature type="chain" id="PRO_5046466520" evidence="13">
    <location>
        <begin position="20"/>
        <end position="769"/>
    </location>
</feature>
<dbReference type="InterPro" id="IPR037066">
    <property type="entry name" value="Plug_dom_sf"/>
</dbReference>
<keyword evidence="4 10" id="KW-0812">Transmembrane</keyword>
<comment type="subcellular location">
    <subcellularLocation>
        <location evidence="1 10">Cell outer membrane</location>
        <topology evidence="1 10">Multi-pass membrane protein</topology>
    </subcellularLocation>
</comment>
<keyword evidence="2 10" id="KW-0813">Transport</keyword>
<keyword evidence="3 10" id="KW-1134">Transmembrane beta strand</keyword>
<dbReference type="PANTHER" id="PTHR30069:SF29">
    <property type="entry name" value="HEMOGLOBIN AND HEMOGLOBIN-HAPTOGLOBIN-BINDING PROTEIN 1-RELATED"/>
    <property type="match status" value="1"/>
</dbReference>
<evidence type="ECO:0000256" key="4">
    <source>
        <dbReference type="ARBA" id="ARBA00022692"/>
    </source>
</evidence>
<dbReference type="Gene3D" id="2.170.130.10">
    <property type="entry name" value="TonB-dependent receptor, plug domain"/>
    <property type="match status" value="1"/>
</dbReference>
<dbReference type="SUPFAM" id="SSF56935">
    <property type="entry name" value="Porins"/>
    <property type="match status" value="1"/>
</dbReference>
<feature type="compositionally biased region" description="Acidic residues" evidence="12">
    <location>
        <begin position="382"/>
        <end position="402"/>
    </location>
</feature>
<sequence>MKNSILLILLVSITSIISAQNSINGTVTDTNSNEVIPFATIYFPQLEKGTSTTENGTYLLEDLPQGTYKIVVSNVGFKTFSKDIYIKENTRLDIQITPSAIEMEEVIVSTPFHKLQSENVMKVERQSIEELKTKGAMTLSDGITEISGVESVSTGVGIGKPVIRGLSSNRVLVYTQGVRLENQQFGGEHGLGVNDAGIESVEVIKGPASLLYGSDALGGVLYLNPEKFAAQNSTEGDVNMNYFTNTEGFTANGGFKTSGDKVKFLVRGAYGSHADYEDGNGTYTTNSRFNEYDLKSGFGYQDTNFKTELRYNFNRSNLGIPEEIGEQNRDRDPLLPYQEIDNYIISSKNTLFFDKSSLDITLGYVANNRKEFEDEHHHGEEEDHDDHEEHEDEDHHDDEEHEHDEHEHGEEAALNMKLHTLSYNIQYHMPKLGGFETIFGVQGMHQTNENSGEEVLIPDATTVDFGAMVTTHYHMENSDIQFGLRYDTRDIEAKETGEPNSESYIAALDRNFNSFNVSAGYRATIAKRIIARINLATGFRAPNLAELTSNGGHSGANRYEIGNENLENEQNFQTDLSLEYGNEHIEFFVNGFYNSVSDYIYLQPTGDFIDEDPVYQYVQDDSNLYGGEVGFHLHPHPLDWLHFEGSFETVTGKLDDSDLYLPLIPANKLSNTFRVEFEGEHVSKKYAFVTLQNIFDKNNVGDFETRTGGYSLVNLGLGATINAGNQPFDIKLSANNVFDKEYVSHLSRLKTDGIYNIGRNINIGVSVPF</sequence>
<evidence type="ECO:0000256" key="1">
    <source>
        <dbReference type="ARBA" id="ARBA00004571"/>
    </source>
</evidence>
<evidence type="ECO:0000256" key="6">
    <source>
        <dbReference type="ARBA" id="ARBA00023077"/>
    </source>
</evidence>
<dbReference type="InterPro" id="IPR008969">
    <property type="entry name" value="CarboxyPept-like_regulatory"/>
</dbReference>
<evidence type="ECO:0000256" key="2">
    <source>
        <dbReference type="ARBA" id="ARBA00022448"/>
    </source>
</evidence>
<dbReference type="InterPro" id="IPR039426">
    <property type="entry name" value="TonB-dep_rcpt-like"/>
</dbReference>
<evidence type="ECO:0000313" key="16">
    <source>
        <dbReference type="EMBL" id="MCF8714308.1"/>
    </source>
</evidence>
<evidence type="ECO:0000259" key="14">
    <source>
        <dbReference type="Pfam" id="PF00593"/>
    </source>
</evidence>
<evidence type="ECO:0000256" key="11">
    <source>
        <dbReference type="RuleBase" id="RU003357"/>
    </source>
</evidence>
<proteinExistence type="inferred from homology"/>
<keyword evidence="17" id="KW-1185">Reference proteome</keyword>
<evidence type="ECO:0000256" key="10">
    <source>
        <dbReference type="PROSITE-ProRule" id="PRU01360"/>
    </source>
</evidence>
<evidence type="ECO:0000256" key="3">
    <source>
        <dbReference type="ARBA" id="ARBA00022452"/>
    </source>
</evidence>
<dbReference type="SUPFAM" id="SSF49464">
    <property type="entry name" value="Carboxypeptidase regulatory domain-like"/>
    <property type="match status" value="1"/>
</dbReference>
<evidence type="ECO:0000256" key="8">
    <source>
        <dbReference type="ARBA" id="ARBA00023170"/>
    </source>
</evidence>
<reference evidence="16 17" key="1">
    <citation type="submission" date="2021-01" db="EMBL/GenBank/DDBJ databases">
        <title>Genome sequencing of Joostella atrarenae M1-2 (= KCTC 23194).</title>
        <authorList>
            <person name="Zakaria M.R."/>
            <person name="Lam M.Q."/>
            <person name="Chong C.S."/>
        </authorList>
    </citation>
    <scope>NUCLEOTIDE SEQUENCE [LARGE SCALE GENOMIC DNA]</scope>
    <source>
        <strain evidence="16 17">M1-2</strain>
    </source>
</reference>
<accession>A0ABS9J1I6</accession>
<dbReference type="Pfam" id="PF07715">
    <property type="entry name" value="Plug"/>
    <property type="match status" value="1"/>
</dbReference>
<evidence type="ECO:0000256" key="9">
    <source>
        <dbReference type="ARBA" id="ARBA00023237"/>
    </source>
</evidence>
<feature type="signal peptide" evidence="13">
    <location>
        <begin position="1"/>
        <end position="19"/>
    </location>
</feature>
<dbReference type="RefSeq" id="WP_236958269.1">
    <property type="nucleotide sequence ID" value="NZ_JAETXX010000002.1"/>
</dbReference>
<name>A0ABS9J1I6_9FLAO</name>
<keyword evidence="9 10" id="KW-0998">Cell outer membrane</keyword>
<evidence type="ECO:0000256" key="12">
    <source>
        <dbReference type="SAM" id="MobiDB-lite"/>
    </source>
</evidence>
<dbReference type="Pfam" id="PF13715">
    <property type="entry name" value="CarbopepD_reg_2"/>
    <property type="match status" value="1"/>
</dbReference>
<dbReference type="PROSITE" id="PS52016">
    <property type="entry name" value="TONB_DEPENDENT_REC_3"/>
    <property type="match status" value="1"/>
</dbReference>
<evidence type="ECO:0000256" key="7">
    <source>
        <dbReference type="ARBA" id="ARBA00023136"/>
    </source>
</evidence>
<keyword evidence="7 10" id="KW-0472">Membrane</keyword>
<evidence type="ECO:0000256" key="13">
    <source>
        <dbReference type="SAM" id="SignalP"/>
    </source>
</evidence>
<feature type="domain" description="TonB-dependent receptor plug" evidence="15">
    <location>
        <begin position="125"/>
        <end position="220"/>
    </location>
</feature>
<feature type="region of interest" description="Disordered" evidence="12">
    <location>
        <begin position="373"/>
        <end position="410"/>
    </location>
</feature>
<dbReference type="Pfam" id="PF00593">
    <property type="entry name" value="TonB_dep_Rec_b-barrel"/>
    <property type="match status" value="1"/>
</dbReference>
<dbReference type="InterPro" id="IPR012910">
    <property type="entry name" value="Plug_dom"/>
</dbReference>
<protein>
    <submittedName>
        <fullName evidence="16">TonB-dependent receptor</fullName>
    </submittedName>
</protein>
<keyword evidence="6 11" id="KW-0798">TonB box</keyword>
<dbReference type="Gene3D" id="2.40.170.20">
    <property type="entry name" value="TonB-dependent receptor, beta-barrel domain"/>
    <property type="match status" value="1"/>
</dbReference>
<keyword evidence="8 16" id="KW-0675">Receptor</keyword>
<organism evidence="16 17">
    <name type="scientific">Joostella atrarenae</name>
    <dbReference type="NCBI Taxonomy" id="679257"/>
    <lineage>
        <taxon>Bacteria</taxon>
        <taxon>Pseudomonadati</taxon>
        <taxon>Bacteroidota</taxon>
        <taxon>Flavobacteriia</taxon>
        <taxon>Flavobacteriales</taxon>
        <taxon>Flavobacteriaceae</taxon>
        <taxon>Joostella</taxon>
    </lineage>
</organism>
<dbReference type="EMBL" id="JAETXX010000002">
    <property type="protein sequence ID" value="MCF8714308.1"/>
    <property type="molecule type" value="Genomic_DNA"/>
</dbReference>
<comment type="similarity">
    <text evidence="10 11">Belongs to the TonB-dependent receptor family.</text>
</comment>
<comment type="caution">
    <text evidence="16">The sequence shown here is derived from an EMBL/GenBank/DDBJ whole genome shotgun (WGS) entry which is preliminary data.</text>
</comment>
<dbReference type="Proteomes" id="UP000829517">
    <property type="component" value="Unassembled WGS sequence"/>
</dbReference>
<gene>
    <name evidence="16" type="ORF">JM658_05645</name>
</gene>
<keyword evidence="5 13" id="KW-0732">Signal</keyword>
<dbReference type="Gene3D" id="2.60.40.1120">
    <property type="entry name" value="Carboxypeptidase-like, regulatory domain"/>
    <property type="match status" value="1"/>
</dbReference>
<dbReference type="InterPro" id="IPR000531">
    <property type="entry name" value="Beta-barrel_TonB"/>
</dbReference>
<evidence type="ECO:0000259" key="15">
    <source>
        <dbReference type="Pfam" id="PF07715"/>
    </source>
</evidence>
<dbReference type="PANTHER" id="PTHR30069">
    <property type="entry name" value="TONB-DEPENDENT OUTER MEMBRANE RECEPTOR"/>
    <property type="match status" value="1"/>
</dbReference>
<evidence type="ECO:0000256" key="5">
    <source>
        <dbReference type="ARBA" id="ARBA00022729"/>
    </source>
</evidence>